<keyword evidence="8" id="KW-0762">Sugar transport</keyword>
<evidence type="ECO:0000256" key="4">
    <source>
        <dbReference type="ARBA" id="ARBA00022989"/>
    </source>
</evidence>
<feature type="transmembrane region" description="Helical" evidence="6">
    <location>
        <begin position="168"/>
        <end position="188"/>
    </location>
</feature>
<keyword evidence="3 6" id="KW-0812">Transmembrane</keyword>
<name>A0AA37GU07_9PEZI</name>
<evidence type="ECO:0000313" key="8">
    <source>
        <dbReference type="EMBL" id="GJC87256.1"/>
    </source>
</evidence>
<evidence type="ECO:0000256" key="2">
    <source>
        <dbReference type="ARBA" id="ARBA00010992"/>
    </source>
</evidence>
<organism evidence="8 9">
    <name type="scientific">Colletotrichum liriopes</name>
    <dbReference type="NCBI Taxonomy" id="708192"/>
    <lineage>
        <taxon>Eukaryota</taxon>
        <taxon>Fungi</taxon>
        <taxon>Dikarya</taxon>
        <taxon>Ascomycota</taxon>
        <taxon>Pezizomycotina</taxon>
        <taxon>Sordariomycetes</taxon>
        <taxon>Hypocreomycetidae</taxon>
        <taxon>Glomerellales</taxon>
        <taxon>Glomerellaceae</taxon>
        <taxon>Colletotrichum</taxon>
        <taxon>Colletotrichum spaethianum species complex</taxon>
    </lineage>
</organism>
<dbReference type="AlphaFoldDB" id="A0AA37GU07"/>
<keyword evidence="5 6" id="KW-0472">Membrane</keyword>
<comment type="caution">
    <text evidence="8">The sequence shown here is derived from an EMBL/GenBank/DDBJ whole genome shotgun (WGS) entry which is preliminary data.</text>
</comment>
<evidence type="ECO:0000256" key="5">
    <source>
        <dbReference type="ARBA" id="ARBA00023136"/>
    </source>
</evidence>
<feature type="domain" description="Major facilitator superfamily (MFS) profile" evidence="7">
    <location>
        <begin position="41"/>
        <end position="213"/>
    </location>
</feature>
<keyword evidence="9" id="KW-1185">Reference proteome</keyword>
<feature type="transmembrane region" description="Helical" evidence="6">
    <location>
        <begin position="135"/>
        <end position="156"/>
    </location>
</feature>
<dbReference type="InterPro" id="IPR036259">
    <property type="entry name" value="MFS_trans_sf"/>
</dbReference>
<sequence>MGWNLKLKNSDDRHALESTTPTTTKTVPWLKDPGLRPLNFGLFFLLFGDVAHGFDGSLINNLQQINKWQEDFDHPRKSLLGALSASYWIGNILGVVLIPLVADRLGRRFAIAMGSFLCIGGAAICAATTNNGAFIAGRILLGMGGVMCSSVSTVLMTELAYPAHRATATALSSTTYSVGSILAAWVAFGSFRIEDSWSVLPNWGDMLRDKSLY</sequence>
<dbReference type="InterPro" id="IPR005828">
    <property type="entry name" value="MFS_sugar_transport-like"/>
</dbReference>
<feature type="transmembrane region" description="Helical" evidence="6">
    <location>
        <begin position="109"/>
        <end position="129"/>
    </location>
</feature>
<dbReference type="PANTHER" id="PTHR48022">
    <property type="entry name" value="PLASTIDIC GLUCOSE TRANSPORTER 4"/>
    <property type="match status" value="1"/>
</dbReference>
<dbReference type="GO" id="GO:0016020">
    <property type="term" value="C:membrane"/>
    <property type="evidence" value="ECO:0007669"/>
    <property type="project" value="UniProtKB-SubCell"/>
</dbReference>
<gene>
    <name evidence="8" type="ORF">ColLi_10094</name>
</gene>
<evidence type="ECO:0000256" key="1">
    <source>
        <dbReference type="ARBA" id="ARBA00004141"/>
    </source>
</evidence>
<keyword evidence="8" id="KW-0813">Transport</keyword>
<dbReference type="SUPFAM" id="SSF103473">
    <property type="entry name" value="MFS general substrate transporter"/>
    <property type="match status" value="1"/>
</dbReference>
<keyword evidence="4 6" id="KW-1133">Transmembrane helix</keyword>
<dbReference type="Proteomes" id="UP001055172">
    <property type="component" value="Unassembled WGS sequence"/>
</dbReference>
<dbReference type="EMBL" id="BPPX01000025">
    <property type="protein sequence ID" value="GJC87256.1"/>
    <property type="molecule type" value="Genomic_DNA"/>
</dbReference>
<feature type="transmembrane region" description="Helical" evidence="6">
    <location>
        <begin position="79"/>
        <end position="102"/>
    </location>
</feature>
<comment type="similarity">
    <text evidence="2">Belongs to the major facilitator superfamily. Sugar transporter (TC 2.A.1.1) family.</text>
</comment>
<evidence type="ECO:0000256" key="6">
    <source>
        <dbReference type="SAM" id="Phobius"/>
    </source>
</evidence>
<protein>
    <submittedName>
        <fullName evidence="8">Sugar transporter STL1</fullName>
    </submittedName>
</protein>
<dbReference type="InterPro" id="IPR020846">
    <property type="entry name" value="MFS_dom"/>
</dbReference>
<dbReference type="Pfam" id="PF00083">
    <property type="entry name" value="Sugar_tr"/>
    <property type="match status" value="1"/>
</dbReference>
<dbReference type="InterPro" id="IPR050360">
    <property type="entry name" value="MFS_Sugar_Transporters"/>
</dbReference>
<evidence type="ECO:0000313" key="9">
    <source>
        <dbReference type="Proteomes" id="UP001055172"/>
    </source>
</evidence>
<reference evidence="8 9" key="1">
    <citation type="submission" date="2021-07" db="EMBL/GenBank/DDBJ databases">
        <title>Genome data of Colletotrichum spaethianum.</title>
        <authorList>
            <person name="Utami Y.D."/>
            <person name="Hiruma K."/>
        </authorList>
    </citation>
    <scope>NUCLEOTIDE SEQUENCE [LARGE SCALE GENOMIC DNA]</scope>
    <source>
        <strain evidence="8 9">MAFF 242679</strain>
    </source>
</reference>
<dbReference type="GO" id="GO:0005351">
    <property type="term" value="F:carbohydrate:proton symporter activity"/>
    <property type="evidence" value="ECO:0007669"/>
    <property type="project" value="TreeGrafter"/>
</dbReference>
<proteinExistence type="inferred from homology"/>
<dbReference type="PROSITE" id="PS50850">
    <property type="entry name" value="MFS"/>
    <property type="match status" value="1"/>
</dbReference>
<accession>A0AA37GU07</accession>
<dbReference type="Gene3D" id="1.20.1250.20">
    <property type="entry name" value="MFS general substrate transporter like domains"/>
    <property type="match status" value="1"/>
</dbReference>
<evidence type="ECO:0000259" key="7">
    <source>
        <dbReference type="PROSITE" id="PS50850"/>
    </source>
</evidence>
<evidence type="ECO:0000256" key="3">
    <source>
        <dbReference type="ARBA" id="ARBA00022692"/>
    </source>
</evidence>
<dbReference type="PANTHER" id="PTHR48022:SF64">
    <property type="entry name" value="MAJOR FACILITATOR SUPERFAMILY (MFS) PROFILE DOMAIN-CONTAINING PROTEIN"/>
    <property type="match status" value="1"/>
</dbReference>
<comment type="subcellular location">
    <subcellularLocation>
        <location evidence="1">Membrane</location>
        <topology evidence="1">Multi-pass membrane protein</topology>
    </subcellularLocation>
</comment>